<dbReference type="PATRIC" id="fig|1813736.3.peg.4072"/>
<dbReference type="InterPro" id="IPR002912">
    <property type="entry name" value="ACT_dom"/>
</dbReference>
<keyword evidence="5 15" id="KW-0028">Amino-acid biosynthesis</keyword>
<dbReference type="NCBIfam" id="TIGR00657">
    <property type="entry name" value="asp_kinases"/>
    <property type="match status" value="1"/>
</dbReference>
<dbReference type="PIRSF" id="PIRSF000726">
    <property type="entry name" value="Asp_kin"/>
    <property type="match status" value="1"/>
</dbReference>
<evidence type="ECO:0000256" key="11">
    <source>
        <dbReference type="ARBA" id="ARBA00023154"/>
    </source>
</evidence>
<keyword evidence="19" id="KW-1185">Reference proteome</keyword>
<evidence type="ECO:0000256" key="1">
    <source>
        <dbReference type="ARBA" id="ARBA00004766"/>
    </source>
</evidence>
<keyword evidence="6 14" id="KW-0808">Transferase</keyword>
<feature type="compositionally biased region" description="Low complexity" evidence="16">
    <location>
        <begin position="430"/>
        <end position="440"/>
    </location>
</feature>
<dbReference type="OrthoDB" id="9799110at2"/>
<gene>
    <name evidence="18" type="primary">lysC_1</name>
    <name evidence="18" type="ORF">LuPra_03866</name>
</gene>
<dbReference type="InterPro" id="IPR054352">
    <property type="entry name" value="ACT_Aspartokinase"/>
</dbReference>
<dbReference type="GO" id="GO:0009088">
    <property type="term" value="P:threonine biosynthetic process"/>
    <property type="evidence" value="ECO:0007669"/>
    <property type="project" value="UniProtKB-UniPathway"/>
</dbReference>
<evidence type="ECO:0000256" key="9">
    <source>
        <dbReference type="ARBA" id="ARBA00022777"/>
    </source>
</evidence>
<name>A0A143PR66_LUTPR</name>
<dbReference type="PROSITE" id="PS51671">
    <property type="entry name" value="ACT"/>
    <property type="match status" value="1"/>
</dbReference>
<evidence type="ECO:0000256" key="10">
    <source>
        <dbReference type="ARBA" id="ARBA00022840"/>
    </source>
</evidence>
<keyword evidence="9 14" id="KW-0418">Kinase</keyword>
<dbReference type="STRING" id="1855912.LuPra_03866"/>
<evidence type="ECO:0000313" key="18">
    <source>
        <dbReference type="EMBL" id="AMY10628.1"/>
    </source>
</evidence>
<dbReference type="UniPathway" id="UPA00050">
    <property type="reaction ID" value="UER00461"/>
</dbReference>
<dbReference type="GO" id="GO:0004072">
    <property type="term" value="F:aspartate kinase activity"/>
    <property type="evidence" value="ECO:0007669"/>
    <property type="project" value="UniProtKB-EC"/>
</dbReference>
<dbReference type="PANTHER" id="PTHR21499">
    <property type="entry name" value="ASPARTATE KINASE"/>
    <property type="match status" value="1"/>
</dbReference>
<dbReference type="InterPro" id="IPR005260">
    <property type="entry name" value="Asp_kin_monofn"/>
</dbReference>
<evidence type="ECO:0000256" key="4">
    <source>
        <dbReference type="ARBA" id="ARBA00010122"/>
    </source>
</evidence>
<evidence type="ECO:0000256" key="12">
    <source>
        <dbReference type="ARBA" id="ARBA00047872"/>
    </source>
</evidence>
<dbReference type="InterPro" id="IPR001048">
    <property type="entry name" value="Asp/Glu/Uridylate_kinase"/>
</dbReference>
<evidence type="ECO:0000256" key="16">
    <source>
        <dbReference type="SAM" id="MobiDB-lite"/>
    </source>
</evidence>
<feature type="binding site" evidence="13">
    <location>
        <begin position="179"/>
        <end position="180"/>
    </location>
    <ligand>
        <name>ATP</name>
        <dbReference type="ChEBI" id="CHEBI:30616"/>
    </ligand>
</feature>
<dbReference type="EC" id="2.7.2.4" evidence="14"/>
<dbReference type="Gene3D" id="3.40.1160.10">
    <property type="entry name" value="Acetylglutamate kinase-like"/>
    <property type="match status" value="1"/>
</dbReference>
<proteinExistence type="inferred from homology"/>
<comment type="pathway">
    <text evidence="3 15">Amino-acid biosynthesis; L-threonine biosynthesis; L-threonine from L-aspartate: step 1/5.</text>
</comment>
<dbReference type="RefSeq" id="WP_110172244.1">
    <property type="nucleotide sequence ID" value="NZ_CP015136.1"/>
</dbReference>
<feature type="region of interest" description="Disordered" evidence="16">
    <location>
        <begin position="415"/>
        <end position="447"/>
    </location>
</feature>
<feature type="binding site" evidence="13">
    <location>
        <position position="53"/>
    </location>
    <ligand>
        <name>substrate</name>
    </ligand>
</feature>
<evidence type="ECO:0000256" key="8">
    <source>
        <dbReference type="ARBA" id="ARBA00022741"/>
    </source>
</evidence>
<accession>A0A143PR66</accession>
<dbReference type="SUPFAM" id="SSF55021">
    <property type="entry name" value="ACT-like"/>
    <property type="match status" value="2"/>
</dbReference>
<dbReference type="SUPFAM" id="SSF53633">
    <property type="entry name" value="Carbamate kinase-like"/>
    <property type="match status" value="1"/>
</dbReference>
<reference evidence="18 19" key="1">
    <citation type="journal article" date="2016" name="Genome Announc.">
        <title>First Complete Genome Sequence of a Subdivision 6 Acidobacterium Strain.</title>
        <authorList>
            <person name="Huang S."/>
            <person name="Vieira S."/>
            <person name="Bunk B."/>
            <person name="Riedel T."/>
            <person name="Sproer C."/>
            <person name="Overmann J."/>
        </authorList>
    </citation>
    <scope>NUCLEOTIDE SEQUENCE [LARGE SCALE GENOMIC DNA]</scope>
    <source>
        <strain evidence="19">DSM 100886 HEG_-6_39</strain>
    </source>
</reference>
<dbReference type="UniPathway" id="UPA00051">
    <property type="reaction ID" value="UER00462"/>
</dbReference>
<evidence type="ECO:0000313" key="19">
    <source>
        <dbReference type="Proteomes" id="UP000076079"/>
    </source>
</evidence>
<evidence type="ECO:0000256" key="5">
    <source>
        <dbReference type="ARBA" id="ARBA00022605"/>
    </source>
</evidence>
<dbReference type="PROSITE" id="PS00324">
    <property type="entry name" value="ASPARTOKINASE"/>
    <property type="match status" value="1"/>
</dbReference>
<dbReference type="InterPro" id="IPR001341">
    <property type="entry name" value="Asp_kinase"/>
</dbReference>
<dbReference type="UniPathway" id="UPA00034">
    <property type="reaction ID" value="UER00015"/>
</dbReference>
<evidence type="ECO:0000256" key="15">
    <source>
        <dbReference type="RuleBase" id="RU004249"/>
    </source>
</evidence>
<dbReference type="InterPro" id="IPR045865">
    <property type="entry name" value="ACT-like_dom_sf"/>
</dbReference>
<dbReference type="PANTHER" id="PTHR21499:SF3">
    <property type="entry name" value="ASPARTOKINASE"/>
    <property type="match status" value="1"/>
</dbReference>
<dbReference type="KEGG" id="abac:LuPra_03866"/>
<dbReference type="InterPro" id="IPR036393">
    <property type="entry name" value="AceGlu_kinase-like_sf"/>
</dbReference>
<feature type="binding site" evidence="13">
    <location>
        <begin position="13"/>
        <end position="16"/>
    </location>
    <ligand>
        <name>ATP</name>
        <dbReference type="ChEBI" id="CHEBI:30616"/>
    </ligand>
</feature>
<feature type="binding site" evidence="13">
    <location>
        <position position="185"/>
    </location>
    <ligand>
        <name>ATP</name>
        <dbReference type="ChEBI" id="CHEBI:30616"/>
    </ligand>
</feature>
<dbReference type="Pfam" id="PF00696">
    <property type="entry name" value="AA_kinase"/>
    <property type="match status" value="1"/>
</dbReference>
<evidence type="ECO:0000256" key="7">
    <source>
        <dbReference type="ARBA" id="ARBA00022737"/>
    </source>
</evidence>
<comment type="catalytic activity">
    <reaction evidence="12 14">
        <text>L-aspartate + ATP = 4-phospho-L-aspartate + ADP</text>
        <dbReference type="Rhea" id="RHEA:23776"/>
        <dbReference type="ChEBI" id="CHEBI:29991"/>
        <dbReference type="ChEBI" id="CHEBI:30616"/>
        <dbReference type="ChEBI" id="CHEBI:57535"/>
        <dbReference type="ChEBI" id="CHEBI:456216"/>
        <dbReference type="EC" id="2.7.2.4"/>
    </reaction>
</comment>
<feature type="binding site" evidence="13">
    <location>
        <position position="80"/>
    </location>
    <ligand>
        <name>substrate</name>
    </ligand>
</feature>
<dbReference type="GO" id="GO:0005829">
    <property type="term" value="C:cytosol"/>
    <property type="evidence" value="ECO:0007669"/>
    <property type="project" value="TreeGrafter"/>
</dbReference>
<dbReference type="Pfam" id="PF01842">
    <property type="entry name" value="ACT"/>
    <property type="match status" value="1"/>
</dbReference>
<dbReference type="Gene3D" id="3.30.2130.10">
    <property type="entry name" value="VC0802-like"/>
    <property type="match status" value="1"/>
</dbReference>
<comment type="pathway">
    <text evidence="1 15">Amino-acid biosynthesis; L-lysine biosynthesis via DAP pathway; (S)-tetrahydrodipicolinate from L-aspartate: step 1/4.</text>
</comment>
<keyword evidence="10 13" id="KW-0067">ATP-binding</keyword>
<comment type="pathway">
    <text evidence="2 15">Amino-acid biosynthesis; L-methionine biosynthesis via de novo pathway; L-homoserine from L-aspartate: step 1/3.</text>
</comment>
<evidence type="ECO:0000256" key="13">
    <source>
        <dbReference type="PIRSR" id="PIRSR000726-1"/>
    </source>
</evidence>
<dbReference type="EMBL" id="CP015136">
    <property type="protein sequence ID" value="AMY10628.1"/>
    <property type="molecule type" value="Genomic_DNA"/>
</dbReference>
<dbReference type="CDD" id="cd04923">
    <property type="entry name" value="ACT_AK-LysC-DapG-like_2"/>
    <property type="match status" value="1"/>
</dbReference>
<feature type="domain" description="ACT" evidence="17">
    <location>
        <begin position="268"/>
        <end position="338"/>
    </location>
</feature>
<dbReference type="CDD" id="cd04246">
    <property type="entry name" value="AAK_AK-DapG-like"/>
    <property type="match status" value="1"/>
</dbReference>
<dbReference type="GO" id="GO:0009089">
    <property type="term" value="P:lysine biosynthetic process via diaminopimelate"/>
    <property type="evidence" value="ECO:0007669"/>
    <property type="project" value="UniProtKB-UniPathway"/>
</dbReference>
<keyword evidence="11" id="KW-0457">Lysine biosynthesis</keyword>
<evidence type="ECO:0000256" key="2">
    <source>
        <dbReference type="ARBA" id="ARBA00004986"/>
    </source>
</evidence>
<organism evidence="18 19">
    <name type="scientific">Luteitalea pratensis</name>
    <dbReference type="NCBI Taxonomy" id="1855912"/>
    <lineage>
        <taxon>Bacteria</taxon>
        <taxon>Pseudomonadati</taxon>
        <taxon>Acidobacteriota</taxon>
        <taxon>Vicinamibacteria</taxon>
        <taxon>Vicinamibacterales</taxon>
        <taxon>Vicinamibacteraceae</taxon>
        <taxon>Luteitalea</taxon>
    </lineage>
</organism>
<sequence length="447" mass="47635">MSRFERSKLLVQKYGGSSVATPEHIRKVADRIIACQAEARHMVVAVSAMGKTTDQLIAMAGLVSSRPSGREMDQLLACGETIAVSLLSLALQDRGVPAVSLTASQVGIRTDGSFNRARIANVDTSRLVHELESGRVIIVAGFQGVTRDHEITTLGRGGGDITGAALAAALNAPVCEICTDVDGVYTADPNVVEDARLVPEMSYEAAIELAASGAKVLHPRAAEICMQYDVPIHVRSTFHRGQGTWIRGGVMEDAAVVGITSDKKIAKVTLLDVRDEPGLAAAIFRDLAREDVNVRLIIQAAATHDRNRITFVTDNDQVDRIKELESTWRTRKIVGDVQVDLNVAKIAIVGSRIASTPGLAARMFTALAKVGVNIDCISTSEMKVSCVIGCDDLDQAVRAVHAEFFGTSRIASTHAAGGAKRPSAKQVAPRKAATKTAGATTRRRVLK</sequence>
<evidence type="ECO:0000256" key="3">
    <source>
        <dbReference type="ARBA" id="ARBA00005139"/>
    </source>
</evidence>
<keyword evidence="8 13" id="KW-0547">Nucleotide-binding</keyword>
<dbReference type="AlphaFoldDB" id="A0A143PR66"/>
<dbReference type="FunFam" id="3.30.2130.10:FF:000001">
    <property type="entry name" value="Bifunctional aspartokinase/homoserine dehydrogenase"/>
    <property type="match status" value="1"/>
</dbReference>
<dbReference type="InterPro" id="IPR018042">
    <property type="entry name" value="Aspartate_kinase_CS"/>
</dbReference>
<evidence type="ECO:0000256" key="6">
    <source>
        <dbReference type="ARBA" id="ARBA00022679"/>
    </source>
</evidence>
<dbReference type="GO" id="GO:0009090">
    <property type="term" value="P:homoserine biosynthetic process"/>
    <property type="evidence" value="ECO:0007669"/>
    <property type="project" value="TreeGrafter"/>
</dbReference>
<dbReference type="GO" id="GO:0005524">
    <property type="term" value="F:ATP binding"/>
    <property type="evidence" value="ECO:0007669"/>
    <property type="project" value="UniProtKB-KW"/>
</dbReference>
<dbReference type="NCBIfam" id="NF005154">
    <property type="entry name" value="PRK06635.1-2"/>
    <property type="match status" value="1"/>
</dbReference>
<feature type="binding site" evidence="13">
    <location>
        <begin position="215"/>
        <end position="216"/>
    </location>
    <ligand>
        <name>ATP</name>
        <dbReference type="ChEBI" id="CHEBI:30616"/>
    </ligand>
</feature>
<keyword evidence="7" id="KW-0677">Repeat</keyword>
<dbReference type="NCBIfam" id="NF005155">
    <property type="entry name" value="PRK06635.1-4"/>
    <property type="match status" value="1"/>
</dbReference>
<protein>
    <recommendedName>
        <fullName evidence="14">Aspartokinase</fullName>
        <ecNumber evidence="14">2.7.2.4</ecNumber>
    </recommendedName>
</protein>
<dbReference type="Proteomes" id="UP000076079">
    <property type="component" value="Chromosome"/>
</dbReference>
<dbReference type="FunFam" id="3.40.1160.10:FF:000002">
    <property type="entry name" value="Aspartokinase"/>
    <property type="match status" value="1"/>
</dbReference>
<evidence type="ECO:0000259" key="17">
    <source>
        <dbReference type="PROSITE" id="PS51671"/>
    </source>
</evidence>
<reference evidence="19" key="2">
    <citation type="submission" date="2016-04" db="EMBL/GenBank/DDBJ databases">
        <title>First Complete Genome Sequence of a Subdivision 6 Acidobacterium.</title>
        <authorList>
            <person name="Huang S."/>
            <person name="Vieira S."/>
            <person name="Bunk B."/>
            <person name="Riedel T."/>
            <person name="Sproeer C."/>
            <person name="Overmann J."/>
        </authorList>
    </citation>
    <scope>NUCLEOTIDE SEQUENCE [LARGE SCALE GENOMIC DNA]</scope>
    <source>
        <strain evidence="19">DSM 100886 HEG_-6_39</strain>
    </source>
</reference>
<comment type="similarity">
    <text evidence="4 14">Belongs to the aspartokinase family.</text>
</comment>
<evidence type="ECO:0000256" key="14">
    <source>
        <dbReference type="RuleBase" id="RU003448"/>
    </source>
</evidence>
<dbReference type="CDD" id="cd04913">
    <property type="entry name" value="ACT_AKii-LysC-BS-like_1"/>
    <property type="match status" value="1"/>
</dbReference>
<dbReference type="Pfam" id="PF22468">
    <property type="entry name" value="ACT_9"/>
    <property type="match status" value="1"/>
</dbReference>